<keyword evidence="2" id="KW-1185">Reference proteome</keyword>
<dbReference type="EMBL" id="CM017630">
    <property type="protein sequence ID" value="TYH57968.1"/>
    <property type="molecule type" value="Genomic_DNA"/>
</dbReference>
<name>A0A5D2JT02_GOSTO</name>
<reference evidence="1 2" key="1">
    <citation type="submission" date="2019-07" db="EMBL/GenBank/DDBJ databases">
        <title>WGS assembly of Gossypium tomentosum.</title>
        <authorList>
            <person name="Chen Z.J."/>
            <person name="Sreedasyam A."/>
            <person name="Ando A."/>
            <person name="Song Q."/>
            <person name="De L."/>
            <person name="Hulse-Kemp A."/>
            <person name="Ding M."/>
            <person name="Ye W."/>
            <person name="Kirkbride R."/>
            <person name="Jenkins J."/>
            <person name="Plott C."/>
            <person name="Lovell J."/>
            <person name="Lin Y.-M."/>
            <person name="Vaughn R."/>
            <person name="Liu B."/>
            <person name="Li W."/>
            <person name="Simpson S."/>
            <person name="Scheffler B."/>
            <person name="Saski C."/>
            <person name="Grover C."/>
            <person name="Hu G."/>
            <person name="Conover J."/>
            <person name="Carlson J."/>
            <person name="Shu S."/>
            <person name="Boston L."/>
            <person name="Williams M."/>
            <person name="Peterson D."/>
            <person name="Mcgee K."/>
            <person name="Jones D."/>
            <person name="Wendel J."/>
            <person name="Stelly D."/>
            <person name="Grimwood J."/>
            <person name="Schmutz J."/>
        </authorList>
    </citation>
    <scope>NUCLEOTIDE SEQUENCE [LARGE SCALE GENOMIC DNA]</scope>
    <source>
        <strain evidence="1">7179.01</strain>
    </source>
</reference>
<accession>A0A5D2JT02</accession>
<sequence length="51" mass="6106">MFRVQEREKKSRKNGARKKLNKREITFCSRSLCKVCLAFQSNLGTNRERCR</sequence>
<dbReference type="AlphaFoldDB" id="A0A5D2JT02"/>
<evidence type="ECO:0000313" key="1">
    <source>
        <dbReference type="EMBL" id="TYH57968.1"/>
    </source>
</evidence>
<gene>
    <name evidence="1" type="ORF">ES332_D08G124200v1</name>
</gene>
<organism evidence="1 2">
    <name type="scientific">Gossypium tomentosum</name>
    <name type="common">Hawaiian cotton</name>
    <name type="synonym">Gossypium sandvicense</name>
    <dbReference type="NCBI Taxonomy" id="34277"/>
    <lineage>
        <taxon>Eukaryota</taxon>
        <taxon>Viridiplantae</taxon>
        <taxon>Streptophyta</taxon>
        <taxon>Embryophyta</taxon>
        <taxon>Tracheophyta</taxon>
        <taxon>Spermatophyta</taxon>
        <taxon>Magnoliopsida</taxon>
        <taxon>eudicotyledons</taxon>
        <taxon>Gunneridae</taxon>
        <taxon>Pentapetalae</taxon>
        <taxon>rosids</taxon>
        <taxon>malvids</taxon>
        <taxon>Malvales</taxon>
        <taxon>Malvaceae</taxon>
        <taxon>Malvoideae</taxon>
        <taxon>Gossypium</taxon>
    </lineage>
</organism>
<evidence type="ECO:0000313" key="2">
    <source>
        <dbReference type="Proteomes" id="UP000322667"/>
    </source>
</evidence>
<dbReference type="Proteomes" id="UP000322667">
    <property type="component" value="Chromosome D08"/>
</dbReference>
<protein>
    <submittedName>
        <fullName evidence="1">Uncharacterized protein</fullName>
    </submittedName>
</protein>
<proteinExistence type="predicted"/>